<evidence type="ECO:0000313" key="2">
    <source>
        <dbReference type="EMBL" id="RPA78909.1"/>
    </source>
</evidence>
<dbReference type="EMBL" id="ML119705">
    <property type="protein sequence ID" value="RPA78909.1"/>
    <property type="molecule type" value="Genomic_DNA"/>
</dbReference>
<name>A0A3N4HZ01_ASCIM</name>
<accession>A0A3N4HZ01</accession>
<dbReference type="Proteomes" id="UP000275078">
    <property type="component" value="Unassembled WGS sequence"/>
</dbReference>
<feature type="region of interest" description="Disordered" evidence="1">
    <location>
        <begin position="1"/>
        <end position="136"/>
    </location>
</feature>
<feature type="compositionally biased region" description="Polar residues" evidence="1">
    <location>
        <begin position="94"/>
        <end position="122"/>
    </location>
</feature>
<evidence type="ECO:0000313" key="3">
    <source>
        <dbReference type="Proteomes" id="UP000275078"/>
    </source>
</evidence>
<keyword evidence="3" id="KW-1185">Reference proteome</keyword>
<sequence>MDVAWGKGEIQPYCNEQQVNPPPHFGKEAEAEEEEEAERWGGAPKRPHSPVPSLPVKRRRENPQIPSPPTSLRKRLGLRTTYFQPSKFKRQSKTLKSTTATPSLSAQHHYLLNSSGKPTPQQKPDARDISTILVEG</sequence>
<reference evidence="2 3" key="1">
    <citation type="journal article" date="2018" name="Nat. Ecol. Evol.">
        <title>Pezizomycetes genomes reveal the molecular basis of ectomycorrhizal truffle lifestyle.</title>
        <authorList>
            <person name="Murat C."/>
            <person name="Payen T."/>
            <person name="Noel B."/>
            <person name="Kuo A."/>
            <person name="Morin E."/>
            <person name="Chen J."/>
            <person name="Kohler A."/>
            <person name="Krizsan K."/>
            <person name="Balestrini R."/>
            <person name="Da Silva C."/>
            <person name="Montanini B."/>
            <person name="Hainaut M."/>
            <person name="Levati E."/>
            <person name="Barry K.W."/>
            <person name="Belfiori B."/>
            <person name="Cichocki N."/>
            <person name="Clum A."/>
            <person name="Dockter R.B."/>
            <person name="Fauchery L."/>
            <person name="Guy J."/>
            <person name="Iotti M."/>
            <person name="Le Tacon F."/>
            <person name="Lindquist E.A."/>
            <person name="Lipzen A."/>
            <person name="Malagnac F."/>
            <person name="Mello A."/>
            <person name="Molinier V."/>
            <person name="Miyauchi S."/>
            <person name="Poulain J."/>
            <person name="Riccioni C."/>
            <person name="Rubini A."/>
            <person name="Sitrit Y."/>
            <person name="Splivallo R."/>
            <person name="Traeger S."/>
            <person name="Wang M."/>
            <person name="Zifcakova L."/>
            <person name="Wipf D."/>
            <person name="Zambonelli A."/>
            <person name="Paolocci F."/>
            <person name="Nowrousian M."/>
            <person name="Ottonello S."/>
            <person name="Baldrian P."/>
            <person name="Spatafora J.W."/>
            <person name="Henrissat B."/>
            <person name="Nagy L.G."/>
            <person name="Aury J.M."/>
            <person name="Wincker P."/>
            <person name="Grigoriev I.V."/>
            <person name="Bonfante P."/>
            <person name="Martin F.M."/>
        </authorList>
    </citation>
    <scope>NUCLEOTIDE SEQUENCE [LARGE SCALE GENOMIC DNA]</scope>
    <source>
        <strain evidence="2 3">RN42</strain>
    </source>
</reference>
<protein>
    <submittedName>
        <fullName evidence="2">Uncharacterized protein</fullName>
    </submittedName>
</protein>
<proteinExistence type="predicted"/>
<organism evidence="2 3">
    <name type="scientific">Ascobolus immersus RN42</name>
    <dbReference type="NCBI Taxonomy" id="1160509"/>
    <lineage>
        <taxon>Eukaryota</taxon>
        <taxon>Fungi</taxon>
        <taxon>Dikarya</taxon>
        <taxon>Ascomycota</taxon>
        <taxon>Pezizomycotina</taxon>
        <taxon>Pezizomycetes</taxon>
        <taxon>Pezizales</taxon>
        <taxon>Ascobolaceae</taxon>
        <taxon>Ascobolus</taxon>
    </lineage>
</organism>
<evidence type="ECO:0000256" key="1">
    <source>
        <dbReference type="SAM" id="MobiDB-lite"/>
    </source>
</evidence>
<dbReference type="AlphaFoldDB" id="A0A3N4HZ01"/>
<gene>
    <name evidence="2" type="ORF">BJ508DRAFT_328796</name>
</gene>